<proteinExistence type="predicted"/>
<evidence type="ECO:0000313" key="1">
    <source>
        <dbReference type="EMBL" id="EOY18408.1"/>
    </source>
</evidence>
<evidence type="ECO:0000313" key="2">
    <source>
        <dbReference type="Proteomes" id="UP000026915"/>
    </source>
</evidence>
<organism evidence="1 2">
    <name type="scientific">Theobroma cacao</name>
    <name type="common">Cacao</name>
    <name type="synonym">Cocoa</name>
    <dbReference type="NCBI Taxonomy" id="3641"/>
    <lineage>
        <taxon>Eukaryota</taxon>
        <taxon>Viridiplantae</taxon>
        <taxon>Streptophyta</taxon>
        <taxon>Embryophyta</taxon>
        <taxon>Tracheophyta</taxon>
        <taxon>Spermatophyta</taxon>
        <taxon>Magnoliopsida</taxon>
        <taxon>eudicotyledons</taxon>
        <taxon>Gunneridae</taxon>
        <taxon>Pentapetalae</taxon>
        <taxon>rosids</taxon>
        <taxon>malvids</taxon>
        <taxon>Malvales</taxon>
        <taxon>Malvaceae</taxon>
        <taxon>Byttnerioideae</taxon>
        <taxon>Theobroma</taxon>
    </lineage>
</organism>
<dbReference type="HOGENOM" id="CLU_1565672_0_0_1"/>
<dbReference type="AlphaFoldDB" id="A0A061FNC7"/>
<keyword evidence="2" id="KW-1185">Reference proteome</keyword>
<evidence type="ECO:0008006" key="3">
    <source>
        <dbReference type="Google" id="ProtNLM"/>
    </source>
</evidence>
<accession>A0A061FNC7</accession>
<dbReference type="InParanoid" id="A0A061FNC7"/>
<gene>
    <name evidence="1" type="ORF">TCM_043005</name>
</gene>
<sequence>MPRRIKELVVISNSSCLNNGDKRIWALSPFSISWTMWLFRNDVVFQNASWDNKQVWNLIHLQTATWANANWPSQHGSILDMYIHPSCPTTQTNGPKTRVAILKFNVDGAANDSTRDADIGGILRSENGVVQARFSKKYWHWGLKSCRTSCNSRSFHYLCLLSLGWKFLTCH</sequence>
<reference evidence="1 2" key="1">
    <citation type="journal article" date="2013" name="Genome Biol.">
        <title>The genome sequence of the most widely cultivated cacao type and its use to identify candidate genes regulating pod color.</title>
        <authorList>
            <person name="Motamayor J.C."/>
            <person name="Mockaitis K."/>
            <person name="Schmutz J."/>
            <person name="Haiminen N."/>
            <person name="Iii D.L."/>
            <person name="Cornejo O."/>
            <person name="Findley S.D."/>
            <person name="Zheng P."/>
            <person name="Utro F."/>
            <person name="Royaert S."/>
            <person name="Saski C."/>
            <person name="Jenkins J."/>
            <person name="Podicheti R."/>
            <person name="Zhao M."/>
            <person name="Scheffler B.E."/>
            <person name="Stack J.C."/>
            <person name="Feltus F.A."/>
            <person name="Mustiga G.M."/>
            <person name="Amores F."/>
            <person name="Phillips W."/>
            <person name="Marelli J.P."/>
            <person name="May G.D."/>
            <person name="Shapiro H."/>
            <person name="Ma J."/>
            <person name="Bustamante C.D."/>
            <person name="Schnell R.J."/>
            <person name="Main D."/>
            <person name="Gilbert D."/>
            <person name="Parida L."/>
            <person name="Kuhn D.N."/>
        </authorList>
    </citation>
    <scope>NUCLEOTIDE SEQUENCE [LARGE SCALE GENOMIC DNA]</scope>
    <source>
        <strain evidence="2">cv. Matina 1-6</strain>
    </source>
</reference>
<dbReference type="EMBL" id="CM001888">
    <property type="protein sequence ID" value="EOY18408.1"/>
    <property type="molecule type" value="Genomic_DNA"/>
</dbReference>
<dbReference type="Gramene" id="EOY18408">
    <property type="protein sequence ID" value="EOY18408"/>
    <property type="gene ID" value="TCM_043005"/>
</dbReference>
<protein>
    <recommendedName>
        <fullName evidence="3">RNase H type-1 domain-containing protein</fullName>
    </recommendedName>
</protein>
<dbReference type="Proteomes" id="UP000026915">
    <property type="component" value="Chromosome 10"/>
</dbReference>
<name>A0A061FNC7_THECC</name>